<dbReference type="OrthoDB" id="6286491at2759"/>
<gene>
    <name evidence="2" type="ORF">EGR_08352</name>
</gene>
<proteinExistence type="predicted"/>
<dbReference type="RefSeq" id="XP_024347970.1">
    <property type="nucleotide sequence ID" value="XM_024497601.1"/>
</dbReference>
<name>W6UTM8_ECHGR</name>
<evidence type="ECO:0000313" key="3">
    <source>
        <dbReference type="Proteomes" id="UP000019149"/>
    </source>
</evidence>
<comment type="caution">
    <text evidence="2">The sequence shown here is derived from an EMBL/GenBank/DDBJ whole genome shotgun (WGS) entry which is preliminary data.</text>
</comment>
<dbReference type="AlphaFoldDB" id="W6UTM8"/>
<keyword evidence="2" id="KW-0648">Protein biosynthesis</keyword>
<feature type="compositionally biased region" description="Acidic residues" evidence="1">
    <location>
        <begin position="279"/>
        <end position="288"/>
    </location>
</feature>
<dbReference type="EMBL" id="APAU02000104">
    <property type="protein sequence ID" value="EUB56774.1"/>
    <property type="molecule type" value="Genomic_DNA"/>
</dbReference>
<reference evidence="2 3" key="1">
    <citation type="journal article" date="2013" name="Nat. Genet.">
        <title>The genome of the hydatid tapeworm Echinococcus granulosus.</title>
        <authorList>
            <person name="Zheng H."/>
            <person name="Zhang W."/>
            <person name="Zhang L."/>
            <person name="Zhang Z."/>
            <person name="Li J."/>
            <person name="Lu G."/>
            <person name="Zhu Y."/>
            <person name="Wang Y."/>
            <person name="Huang Y."/>
            <person name="Liu J."/>
            <person name="Kang H."/>
            <person name="Chen J."/>
            <person name="Wang L."/>
            <person name="Chen A."/>
            <person name="Yu S."/>
            <person name="Gao Z."/>
            <person name="Jin L."/>
            <person name="Gu W."/>
            <person name="Wang Z."/>
            <person name="Zhao L."/>
            <person name="Shi B."/>
            <person name="Wen H."/>
            <person name="Lin R."/>
            <person name="Jones M.K."/>
            <person name="Brejova B."/>
            <person name="Vinar T."/>
            <person name="Zhao G."/>
            <person name="McManus D.P."/>
            <person name="Chen Z."/>
            <person name="Zhou Y."/>
            <person name="Wang S."/>
        </authorList>
    </citation>
    <scope>NUCLEOTIDE SEQUENCE [LARGE SCALE GENOMIC DNA]</scope>
</reference>
<accession>W6UTM8</accession>
<organism evidence="2 3">
    <name type="scientific">Echinococcus granulosus</name>
    <name type="common">Hydatid tapeworm</name>
    <dbReference type="NCBI Taxonomy" id="6210"/>
    <lineage>
        <taxon>Eukaryota</taxon>
        <taxon>Metazoa</taxon>
        <taxon>Spiralia</taxon>
        <taxon>Lophotrochozoa</taxon>
        <taxon>Platyhelminthes</taxon>
        <taxon>Cestoda</taxon>
        <taxon>Eucestoda</taxon>
        <taxon>Cyclophyllidea</taxon>
        <taxon>Taeniidae</taxon>
        <taxon>Echinococcus</taxon>
        <taxon>Echinococcus granulosus group</taxon>
    </lineage>
</organism>
<dbReference type="Proteomes" id="UP000019149">
    <property type="component" value="Unassembled WGS sequence"/>
</dbReference>
<feature type="region of interest" description="Disordered" evidence="1">
    <location>
        <begin position="166"/>
        <end position="312"/>
    </location>
</feature>
<dbReference type="CTD" id="36344067"/>
<keyword evidence="3" id="KW-1185">Reference proteome</keyword>
<keyword evidence="2" id="KW-0396">Initiation factor</keyword>
<feature type="compositionally biased region" description="Acidic residues" evidence="1">
    <location>
        <begin position="243"/>
        <end position="266"/>
    </location>
</feature>
<sequence>MTVEASSVFADLDVLLVNSEKFNQLFIQKIQPAWMEQVLSRISRSPIHFNKFFDILVDFVVSENHPEWCNRALRWLTRIFESPELADMTKQSQSSLCRFLSFAAEMHGLHQLLGTVVEMIDASPKVAEPTSRNFHLPIYDTGYVFIDDQEVNFGIPKKRSRRNKIGVELEQDECGQSSLLSNEGDSSVSDDYEEGEEALAVSEDDGVFDVDNGSTSSLAESQVSNTLPRPQASVDYADNSDSSSEEEEDNNVENDETGLEDDEEEEGSRMDLPPQSGGAEEEREEGGDGDVSIPVSKGVHQVRRSARIRNRR</sequence>
<dbReference type="OMA" id="MIDASPK"/>
<evidence type="ECO:0000313" key="2">
    <source>
        <dbReference type="EMBL" id="EUB56774.1"/>
    </source>
</evidence>
<evidence type="ECO:0000256" key="1">
    <source>
        <dbReference type="SAM" id="MobiDB-lite"/>
    </source>
</evidence>
<feature type="compositionally biased region" description="Acidic residues" evidence="1">
    <location>
        <begin position="188"/>
        <end position="208"/>
    </location>
</feature>
<dbReference type="GeneID" id="36344067"/>
<feature type="compositionally biased region" description="Polar residues" evidence="1">
    <location>
        <begin position="174"/>
        <end position="187"/>
    </location>
</feature>
<dbReference type="KEGG" id="egl:EGR_08352"/>
<feature type="compositionally biased region" description="Basic residues" evidence="1">
    <location>
        <begin position="300"/>
        <end position="312"/>
    </location>
</feature>
<protein>
    <submittedName>
        <fullName evidence="2">Eukaryotictranslation initiation factor 3 subunit</fullName>
    </submittedName>
</protein>
<feature type="compositionally biased region" description="Polar residues" evidence="1">
    <location>
        <begin position="212"/>
        <end position="228"/>
    </location>
</feature>
<dbReference type="GO" id="GO:0003743">
    <property type="term" value="F:translation initiation factor activity"/>
    <property type="evidence" value="ECO:0007669"/>
    <property type="project" value="UniProtKB-KW"/>
</dbReference>